<evidence type="ECO:0000259" key="1">
    <source>
        <dbReference type="Pfam" id="PF01368"/>
    </source>
</evidence>
<dbReference type="AlphaFoldDB" id="W7CX62"/>
<protein>
    <recommendedName>
        <fullName evidence="5">DHH family protein</fullName>
    </recommendedName>
</protein>
<dbReference type="InterPro" id="IPR051319">
    <property type="entry name" value="Oligoribo/pAp-PDE_c-di-AMP_PDE"/>
</dbReference>
<feature type="domain" description="DDH" evidence="1">
    <location>
        <begin position="15"/>
        <end position="152"/>
    </location>
</feature>
<evidence type="ECO:0000313" key="4">
    <source>
        <dbReference type="Proteomes" id="UP000019243"/>
    </source>
</evidence>
<dbReference type="PANTHER" id="PTHR47618:SF1">
    <property type="entry name" value="BIFUNCTIONAL OLIGORIBONUCLEASE AND PAP PHOSPHATASE NRNA"/>
    <property type="match status" value="1"/>
</dbReference>
<dbReference type="GO" id="GO:0003676">
    <property type="term" value="F:nucleic acid binding"/>
    <property type="evidence" value="ECO:0007669"/>
    <property type="project" value="InterPro"/>
</dbReference>
<comment type="caution">
    <text evidence="3">The sequence shown here is derived from an EMBL/GenBank/DDBJ whole genome shotgun (WGS) entry which is preliminary data.</text>
</comment>
<name>W7CX62_9LIST</name>
<dbReference type="RefSeq" id="WP_035314129.1">
    <property type="nucleotide sequence ID" value="NZ_AODH01000019.1"/>
</dbReference>
<dbReference type="InterPro" id="IPR003156">
    <property type="entry name" value="DHHA1_dom"/>
</dbReference>
<evidence type="ECO:0008006" key="5">
    <source>
        <dbReference type="Google" id="ProtNLM"/>
    </source>
</evidence>
<feature type="domain" description="DHHA1" evidence="2">
    <location>
        <begin position="214"/>
        <end position="308"/>
    </location>
</feature>
<dbReference type="STRING" id="1265861.BCAMP_05329"/>
<organism evidence="3 4">
    <name type="scientific">Brochothrix campestris FSL F6-1037</name>
    <dbReference type="NCBI Taxonomy" id="1265861"/>
    <lineage>
        <taxon>Bacteria</taxon>
        <taxon>Bacillati</taxon>
        <taxon>Bacillota</taxon>
        <taxon>Bacilli</taxon>
        <taxon>Bacillales</taxon>
        <taxon>Listeriaceae</taxon>
        <taxon>Brochothrix</taxon>
    </lineage>
</organism>
<dbReference type="EMBL" id="AODH01000019">
    <property type="protein sequence ID" value="EUJ40351.1"/>
    <property type="molecule type" value="Genomic_DNA"/>
</dbReference>
<dbReference type="PANTHER" id="PTHR47618">
    <property type="entry name" value="BIFUNCTIONAL OLIGORIBONUCLEASE AND PAP PHOSPHATASE NRNA"/>
    <property type="match status" value="1"/>
</dbReference>
<reference evidence="3 4" key="1">
    <citation type="submission" date="2012-12" db="EMBL/GenBank/DDBJ databases">
        <title>Novel taxa of Listeriaceae from agricultural environments in the United States.</title>
        <authorList>
            <person name="den Bakker H.C."/>
            <person name="Allred A."/>
            <person name="Warchocki S."/>
            <person name="Wright E.M."/>
            <person name="Burrell A."/>
            <person name="Nightingale K.K."/>
            <person name="Kephart D."/>
            <person name="Wiedmann M."/>
        </authorList>
    </citation>
    <scope>NUCLEOTIDE SEQUENCE [LARGE SCALE GENOMIC DNA]</scope>
    <source>
        <strain evidence="3 4">FSL F6-1037</strain>
    </source>
</reference>
<gene>
    <name evidence="3" type="ORF">BCAMP_05329</name>
</gene>
<keyword evidence="4" id="KW-1185">Reference proteome</keyword>
<evidence type="ECO:0000313" key="3">
    <source>
        <dbReference type="EMBL" id="EUJ40351.1"/>
    </source>
</evidence>
<dbReference type="Proteomes" id="UP000019243">
    <property type="component" value="Unassembled WGS sequence"/>
</dbReference>
<dbReference type="InterPro" id="IPR001667">
    <property type="entry name" value="DDH_dom"/>
</dbReference>
<dbReference type="Pfam" id="PF02272">
    <property type="entry name" value="DHHA1"/>
    <property type="match status" value="1"/>
</dbReference>
<sequence length="309" mass="34567">MKQQILNKIKAYDTIILHRHGRPDPDAYGSQCGLAEIIMASFPSKKVYRVGQPEESLAFLSDLDEIDDSIYQEALVIVLDTANAPRIDDDRFNLGKELIKIDHHPNNDVYGDIVWVDTNASSTSEMICEFQAEFADELQMTATAARLLFTGIVGDTGRFMFPNTTSRTFSYVSTLASYDFDRSAIFNTMYKKDIRVLRFSGYVLQHFKLSEAGVIYLKITPDLLEQFAISSDEAAMLVNSVAQVEGVKVWAFFVEEPERIRVRIRSKAITINEIAAKYNGGGHNLASGATVYSWAEADCLIADLEAVCQ</sequence>
<dbReference type="Gene3D" id="3.90.1640.10">
    <property type="entry name" value="inorganic pyrophosphatase (n-terminal core)"/>
    <property type="match status" value="1"/>
</dbReference>
<evidence type="ECO:0000259" key="2">
    <source>
        <dbReference type="Pfam" id="PF02272"/>
    </source>
</evidence>
<dbReference type="PATRIC" id="fig|1265861.3.peg.1052"/>
<proteinExistence type="predicted"/>
<accession>W7CX62</accession>
<dbReference type="SUPFAM" id="SSF64182">
    <property type="entry name" value="DHH phosphoesterases"/>
    <property type="match status" value="1"/>
</dbReference>
<dbReference type="Gene3D" id="3.10.310.30">
    <property type="match status" value="1"/>
</dbReference>
<dbReference type="InterPro" id="IPR038763">
    <property type="entry name" value="DHH_sf"/>
</dbReference>
<dbReference type="Pfam" id="PF01368">
    <property type="entry name" value="DHH"/>
    <property type="match status" value="1"/>
</dbReference>